<feature type="compositionally biased region" description="Basic residues" evidence="1">
    <location>
        <begin position="12"/>
        <end position="27"/>
    </location>
</feature>
<evidence type="ECO:0000256" key="1">
    <source>
        <dbReference type="SAM" id="MobiDB-lite"/>
    </source>
</evidence>
<dbReference type="Proteomes" id="UP000282957">
    <property type="component" value="Unassembled WGS sequence"/>
</dbReference>
<comment type="caution">
    <text evidence="2">The sequence shown here is derived from an EMBL/GenBank/DDBJ whole genome shotgun (WGS) entry which is preliminary data.</text>
</comment>
<evidence type="ECO:0000313" key="2">
    <source>
        <dbReference type="EMBL" id="RVT96969.1"/>
    </source>
</evidence>
<feature type="compositionally biased region" description="Polar residues" evidence="1">
    <location>
        <begin position="1"/>
        <end position="10"/>
    </location>
</feature>
<organism evidence="2 3">
    <name type="scientific">Rhodovarius crocodyli</name>
    <dbReference type="NCBI Taxonomy" id="1979269"/>
    <lineage>
        <taxon>Bacteria</taxon>
        <taxon>Pseudomonadati</taxon>
        <taxon>Pseudomonadota</taxon>
        <taxon>Alphaproteobacteria</taxon>
        <taxon>Acetobacterales</taxon>
        <taxon>Roseomonadaceae</taxon>
        <taxon>Rhodovarius</taxon>
    </lineage>
</organism>
<evidence type="ECO:0000313" key="3">
    <source>
        <dbReference type="Proteomes" id="UP000282957"/>
    </source>
</evidence>
<feature type="region of interest" description="Disordered" evidence="1">
    <location>
        <begin position="1"/>
        <end position="82"/>
    </location>
</feature>
<gene>
    <name evidence="2" type="ORF">EOD42_11270</name>
</gene>
<keyword evidence="3" id="KW-1185">Reference proteome</keyword>
<reference evidence="2 3" key="1">
    <citation type="submission" date="2019-01" db="EMBL/GenBank/DDBJ databases">
        <authorList>
            <person name="Chen W.-M."/>
        </authorList>
    </citation>
    <scope>NUCLEOTIDE SEQUENCE [LARGE SCALE GENOMIC DNA]</scope>
    <source>
        <strain evidence="2 3">CCP-6</strain>
    </source>
</reference>
<protein>
    <submittedName>
        <fullName evidence="2">Uncharacterized protein</fullName>
    </submittedName>
</protein>
<feature type="compositionally biased region" description="Low complexity" evidence="1">
    <location>
        <begin position="42"/>
        <end position="52"/>
    </location>
</feature>
<name>A0A437MH41_9PROT</name>
<accession>A0A437MH41</accession>
<sequence length="133" mass="15675">MRWASWRNTTRPWRRSAARPRPSRNRSRSLPSRNRCPRRRSPPWSRSGFPCPKWKRRRPRHPRPRKGRRPPGGGTAARCPSNAPVFEIDNHSQLTSMTCCSAMKLHHFLTCVQRYCTHPRWAQNCIRSAPTPR</sequence>
<proteinExistence type="predicted"/>
<dbReference type="AlphaFoldDB" id="A0A437MH41"/>
<feature type="compositionally biased region" description="Basic residues" evidence="1">
    <location>
        <begin position="53"/>
        <end position="69"/>
    </location>
</feature>
<dbReference type="EMBL" id="SACL01000003">
    <property type="protein sequence ID" value="RVT96969.1"/>
    <property type="molecule type" value="Genomic_DNA"/>
</dbReference>